<dbReference type="InterPro" id="IPR001525">
    <property type="entry name" value="C5_MeTfrase"/>
</dbReference>
<evidence type="ECO:0000313" key="8">
    <source>
        <dbReference type="EMBL" id="QFQ31621.2"/>
    </source>
</evidence>
<keyword evidence="5" id="KW-0680">Restriction system</keyword>
<dbReference type="AlphaFoldDB" id="A0A5P8FQW8"/>
<dbReference type="EMBL" id="CP044548">
    <property type="protein sequence ID" value="QFQ31621.2"/>
    <property type="molecule type" value="Genomic_DNA"/>
</dbReference>
<keyword evidence="2 6" id="KW-0489">Methyltransferase</keyword>
<evidence type="ECO:0000256" key="4">
    <source>
        <dbReference type="ARBA" id="ARBA00022691"/>
    </source>
</evidence>
<evidence type="ECO:0000256" key="1">
    <source>
        <dbReference type="ARBA" id="ARBA00011975"/>
    </source>
</evidence>
<dbReference type="KEGG" id="jme:EEW87_004180"/>
<feature type="active site" evidence="6">
    <location>
        <position position="109"/>
    </location>
</feature>
<dbReference type="GO" id="GO:0009307">
    <property type="term" value="P:DNA restriction-modification system"/>
    <property type="evidence" value="ECO:0007669"/>
    <property type="project" value="UniProtKB-KW"/>
</dbReference>
<dbReference type="SUPFAM" id="SSF53335">
    <property type="entry name" value="S-adenosyl-L-methionine-dependent methyltransferases"/>
    <property type="match status" value="1"/>
</dbReference>
<dbReference type="GO" id="GO:0044027">
    <property type="term" value="P:negative regulation of gene expression via chromosomal CpG island methylation"/>
    <property type="evidence" value="ECO:0007669"/>
    <property type="project" value="TreeGrafter"/>
</dbReference>
<keyword evidence="3 6" id="KW-0808">Transferase</keyword>
<dbReference type="EC" id="2.1.1.37" evidence="1"/>
<evidence type="ECO:0000256" key="3">
    <source>
        <dbReference type="ARBA" id="ARBA00022679"/>
    </source>
</evidence>
<name>A0A5P8FQW8_9MICO</name>
<dbReference type="PROSITE" id="PS51679">
    <property type="entry name" value="SAM_MT_C5"/>
    <property type="match status" value="1"/>
</dbReference>
<evidence type="ECO:0000256" key="5">
    <source>
        <dbReference type="ARBA" id="ARBA00022747"/>
    </source>
</evidence>
<gene>
    <name evidence="8" type="primary">dcm</name>
    <name evidence="8" type="ORF">EEW87_004180</name>
</gene>
<dbReference type="InterPro" id="IPR050390">
    <property type="entry name" value="C5-Methyltransferase"/>
</dbReference>
<accession>A0A5P8FQW8</accession>
<protein>
    <recommendedName>
        <fullName evidence="1">DNA (cytosine-5-)-methyltransferase</fullName>
        <ecNumber evidence="1">2.1.1.37</ecNumber>
    </recommendedName>
</protein>
<dbReference type="REBASE" id="358171">
    <property type="entry name" value="M.JmeM714ORF4180P"/>
</dbReference>
<evidence type="ECO:0000256" key="7">
    <source>
        <dbReference type="RuleBase" id="RU000416"/>
    </source>
</evidence>
<dbReference type="Gene3D" id="3.40.50.150">
    <property type="entry name" value="Vaccinia Virus protein VP39"/>
    <property type="match status" value="1"/>
</dbReference>
<dbReference type="InterPro" id="IPR029063">
    <property type="entry name" value="SAM-dependent_MTases_sf"/>
</dbReference>
<sequence>MLPDASNFGCRWPRLPSSSVYERGETLTTNATAASEPALTVASFFAGIGGFDLGFERAGMRTVWQCEIKSFCQDVLKHHWPDVPKATDIREVKASDIPEATIWAGGFPCQDVSLARMGPRSGLRGKQSGLFFEFARLLEEARPPVVVLENVAGLLSSHEGRDFGLVVRTLADLGYGVAWRVLDSRYFGVPQSRTRVFIVGTLGGPARAGSILFEPERGDRDLEKGRQDGPKPVSPFQISVGDPQRGFVKKLAHCLYAESARHTGTDWSRNYVSYPEGRVRRLTPLETERLQGFPDGWTNVDSFGGNVDKLDSARYHACGNAVTVNVAEWIGGRLAEVMSDYATGDAQAGVA</sequence>
<dbReference type="PANTHER" id="PTHR10629:SF52">
    <property type="entry name" value="DNA (CYTOSINE-5)-METHYLTRANSFERASE 1"/>
    <property type="match status" value="1"/>
</dbReference>
<dbReference type="Gene3D" id="3.90.120.10">
    <property type="entry name" value="DNA Methylase, subunit A, domain 2"/>
    <property type="match status" value="1"/>
</dbReference>
<evidence type="ECO:0000256" key="2">
    <source>
        <dbReference type="ARBA" id="ARBA00022603"/>
    </source>
</evidence>
<dbReference type="CDD" id="cd00315">
    <property type="entry name" value="Cyt_C5_DNA_methylase"/>
    <property type="match status" value="1"/>
</dbReference>
<keyword evidence="4 6" id="KW-0949">S-adenosyl-L-methionine</keyword>
<dbReference type="Pfam" id="PF00145">
    <property type="entry name" value="DNA_methylase"/>
    <property type="match status" value="2"/>
</dbReference>
<dbReference type="GO" id="GO:0003677">
    <property type="term" value="F:DNA binding"/>
    <property type="evidence" value="ECO:0007669"/>
    <property type="project" value="TreeGrafter"/>
</dbReference>
<evidence type="ECO:0000256" key="6">
    <source>
        <dbReference type="PROSITE-ProRule" id="PRU01016"/>
    </source>
</evidence>
<dbReference type="PRINTS" id="PR00105">
    <property type="entry name" value="C5METTRFRASE"/>
</dbReference>
<evidence type="ECO:0000313" key="9">
    <source>
        <dbReference type="Proteomes" id="UP000271708"/>
    </source>
</evidence>
<dbReference type="PANTHER" id="PTHR10629">
    <property type="entry name" value="CYTOSINE-SPECIFIC METHYLTRANSFERASE"/>
    <property type="match status" value="1"/>
</dbReference>
<reference evidence="8 9" key="1">
    <citation type="submission" date="2019-09" db="EMBL/GenBank/DDBJ databases">
        <title>Complete Genome Sequence of Janibacter melonis M714 with both human health impact and industrial applications.</title>
        <authorList>
            <person name="Jin M."/>
            <person name="Zhao Q.R."/>
        </authorList>
    </citation>
    <scope>NUCLEOTIDE SEQUENCE [LARGE SCALE GENOMIC DNA]</scope>
    <source>
        <strain evidence="8 9">M714</strain>
    </source>
</reference>
<proteinExistence type="inferred from homology"/>
<organism evidence="8 9">
    <name type="scientific">Janibacter melonis</name>
    <dbReference type="NCBI Taxonomy" id="262209"/>
    <lineage>
        <taxon>Bacteria</taxon>
        <taxon>Bacillati</taxon>
        <taxon>Actinomycetota</taxon>
        <taxon>Actinomycetes</taxon>
        <taxon>Micrococcales</taxon>
        <taxon>Intrasporangiaceae</taxon>
        <taxon>Janibacter</taxon>
    </lineage>
</organism>
<dbReference type="GO" id="GO:0032259">
    <property type="term" value="P:methylation"/>
    <property type="evidence" value="ECO:0007669"/>
    <property type="project" value="UniProtKB-KW"/>
</dbReference>
<dbReference type="NCBIfam" id="TIGR00675">
    <property type="entry name" value="dcm"/>
    <property type="match status" value="1"/>
</dbReference>
<dbReference type="Proteomes" id="UP000271708">
    <property type="component" value="Chromosome"/>
</dbReference>
<dbReference type="GO" id="GO:0003886">
    <property type="term" value="F:DNA (cytosine-5-)-methyltransferase activity"/>
    <property type="evidence" value="ECO:0007669"/>
    <property type="project" value="UniProtKB-EC"/>
</dbReference>
<comment type="similarity">
    <text evidence="6 7">Belongs to the class I-like SAM-binding methyltransferase superfamily. C5-methyltransferase family.</text>
</comment>